<dbReference type="EC" id="2.3.1.286" evidence="1"/>
<dbReference type="GO" id="GO:0070403">
    <property type="term" value="F:NAD+ binding"/>
    <property type="evidence" value="ECO:0007669"/>
    <property type="project" value="InterPro"/>
</dbReference>
<dbReference type="SUPFAM" id="SSF52467">
    <property type="entry name" value="DHS-like NAD/FAD-binding domain"/>
    <property type="match status" value="1"/>
</dbReference>
<accession>A0AAV5VH63</accession>
<evidence type="ECO:0000256" key="3">
    <source>
        <dbReference type="ARBA" id="ARBA00022723"/>
    </source>
</evidence>
<dbReference type="GO" id="GO:0005634">
    <property type="term" value="C:nucleus"/>
    <property type="evidence" value="ECO:0007669"/>
    <property type="project" value="TreeGrafter"/>
</dbReference>
<comment type="caution">
    <text evidence="10">The sequence shown here is derived from an EMBL/GenBank/DDBJ whole genome shotgun (WGS) entry which is preliminary data.</text>
</comment>
<dbReference type="Gene3D" id="3.40.50.1220">
    <property type="entry name" value="TPP-binding domain"/>
    <property type="match status" value="1"/>
</dbReference>
<evidence type="ECO:0000256" key="4">
    <source>
        <dbReference type="ARBA" id="ARBA00022833"/>
    </source>
</evidence>
<keyword evidence="2" id="KW-0808">Transferase</keyword>
<organism evidence="10 11">
    <name type="scientific">Pristionchus fissidentatus</name>
    <dbReference type="NCBI Taxonomy" id="1538716"/>
    <lineage>
        <taxon>Eukaryota</taxon>
        <taxon>Metazoa</taxon>
        <taxon>Ecdysozoa</taxon>
        <taxon>Nematoda</taxon>
        <taxon>Chromadorea</taxon>
        <taxon>Rhabditida</taxon>
        <taxon>Rhabditina</taxon>
        <taxon>Diplogasteromorpha</taxon>
        <taxon>Diplogasteroidea</taxon>
        <taxon>Neodiplogasteridae</taxon>
        <taxon>Pristionchus</taxon>
    </lineage>
</organism>
<feature type="active site" description="Proton acceptor" evidence="7">
    <location>
        <position position="132"/>
    </location>
</feature>
<dbReference type="GO" id="GO:0003714">
    <property type="term" value="F:transcription corepressor activity"/>
    <property type="evidence" value="ECO:0007669"/>
    <property type="project" value="TreeGrafter"/>
</dbReference>
<feature type="binding site" evidence="7">
    <location>
        <position position="143"/>
    </location>
    <ligand>
        <name>Zn(2+)</name>
        <dbReference type="ChEBI" id="CHEBI:29105"/>
    </ligand>
</feature>
<dbReference type="Pfam" id="PF02146">
    <property type="entry name" value="SIR2"/>
    <property type="match status" value="1"/>
</dbReference>
<dbReference type="GO" id="GO:0000122">
    <property type="term" value="P:negative regulation of transcription by RNA polymerase II"/>
    <property type="evidence" value="ECO:0007669"/>
    <property type="project" value="TreeGrafter"/>
</dbReference>
<dbReference type="PROSITE" id="PS50305">
    <property type="entry name" value="SIRTUIN"/>
    <property type="match status" value="1"/>
</dbReference>
<sequence length="431" mass="48433">MSINYNDALSPYDNKGAVGMVELSESEEELDRKVSVLASLLTESKCCFVIMGAGVSTAAGIADFRGPNGVWTMEKEGKNSASIDFLEAKPTLTHYALVALEKAGILKWMVSQNVDGLCGRSGFPMDRLAELHGNVFCEKCDRCGRMYYRPFAIPTVGGKLTGRYCDGTPQGRRCRGRLIDFTLDWEGELPEPQYTTSCKFACDADLVLCLGTSLQIVPVGNYPLSVKRNGGKIVTVNLQKTKHEKKADLAIHAKVDQVMAKLMAAMGLSIDHLKEVPIDEPILESAHPMFKFEEKKKNKRMKKEEIKEEETEEKKVKKEEENQETSEEKIEEEKSEVIIREEEKIEELKEEEQEGSEEREEESEKAEEEKTEKNGEIEEEKRIEMNGESLESEENKSGRIKEEIDEVIAIVDEIPETAVHSTSVSQSFESL</sequence>
<feature type="binding site" evidence="7">
    <location>
        <position position="174"/>
    </location>
    <ligand>
        <name>Zn(2+)</name>
        <dbReference type="ChEBI" id="CHEBI:29105"/>
    </ligand>
</feature>
<proteinExistence type="inferred from homology"/>
<feature type="compositionally biased region" description="Basic and acidic residues" evidence="8">
    <location>
        <begin position="294"/>
        <end position="347"/>
    </location>
</feature>
<dbReference type="PANTHER" id="PTHR11085">
    <property type="entry name" value="NAD-DEPENDENT PROTEIN DEACYLASE SIRTUIN-5, MITOCHONDRIAL-RELATED"/>
    <property type="match status" value="1"/>
</dbReference>
<feature type="binding site" evidence="7">
    <location>
        <position position="165"/>
    </location>
    <ligand>
        <name>Zn(2+)</name>
        <dbReference type="ChEBI" id="CHEBI:29105"/>
    </ligand>
</feature>
<dbReference type="GO" id="GO:0046872">
    <property type="term" value="F:metal ion binding"/>
    <property type="evidence" value="ECO:0007669"/>
    <property type="project" value="UniProtKB-KW"/>
</dbReference>
<evidence type="ECO:0000313" key="11">
    <source>
        <dbReference type="Proteomes" id="UP001432322"/>
    </source>
</evidence>
<name>A0AAV5VH63_9BILA</name>
<evidence type="ECO:0000256" key="6">
    <source>
        <dbReference type="ARBA" id="ARBA00038170"/>
    </source>
</evidence>
<dbReference type="FunFam" id="3.40.50.1220:FF:000038">
    <property type="entry name" value="NAD-dependent protein deacetylase sirtuin-6 isoform X2"/>
    <property type="match status" value="1"/>
</dbReference>
<evidence type="ECO:0000256" key="5">
    <source>
        <dbReference type="ARBA" id="ARBA00023027"/>
    </source>
</evidence>
<keyword evidence="4 7" id="KW-0862">Zinc</keyword>
<feature type="binding site" evidence="7">
    <location>
        <position position="140"/>
    </location>
    <ligand>
        <name>Zn(2+)</name>
        <dbReference type="ChEBI" id="CHEBI:29105"/>
    </ligand>
</feature>
<evidence type="ECO:0000256" key="7">
    <source>
        <dbReference type="PROSITE-ProRule" id="PRU00236"/>
    </source>
</evidence>
<evidence type="ECO:0000256" key="1">
    <source>
        <dbReference type="ARBA" id="ARBA00012928"/>
    </source>
</evidence>
<protein>
    <recommendedName>
        <fullName evidence="1">protein acetyllysine N-acetyltransferase</fullName>
        <ecNumber evidence="1">2.3.1.286</ecNumber>
    </recommendedName>
</protein>
<evidence type="ECO:0000313" key="10">
    <source>
        <dbReference type="EMBL" id="GMT18814.1"/>
    </source>
</evidence>
<dbReference type="AlphaFoldDB" id="A0AAV5VH63"/>
<dbReference type="InterPro" id="IPR003000">
    <property type="entry name" value="Sirtuin"/>
</dbReference>
<dbReference type="PANTHER" id="PTHR11085:SF12">
    <property type="entry name" value="NAD-DEPENDENT PROTEIN DEACYLASE SIRTUIN-6"/>
    <property type="match status" value="1"/>
</dbReference>
<evidence type="ECO:0000256" key="8">
    <source>
        <dbReference type="SAM" id="MobiDB-lite"/>
    </source>
</evidence>
<evidence type="ECO:0000259" key="9">
    <source>
        <dbReference type="PROSITE" id="PS50305"/>
    </source>
</evidence>
<keyword evidence="5" id="KW-0520">NAD</keyword>
<dbReference type="InterPro" id="IPR029035">
    <property type="entry name" value="DHS-like_NAD/FAD-binding_dom"/>
</dbReference>
<dbReference type="InterPro" id="IPR026590">
    <property type="entry name" value="Ssirtuin_cat_dom"/>
</dbReference>
<dbReference type="GO" id="GO:0046969">
    <property type="term" value="F:histone H3K9 deacetylase activity, NAD-dependent"/>
    <property type="evidence" value="ECO:0007669"/>
    <property type="project" value="TreeGrafter"/>
</dbReference>
<feature type="compositionally biased region" description="Acidic residues" evidence="8">
    <location>
        <begin position="348"/>
        <end position="366"/>
    </location>
</feature>
<feature type="region of interest" description="Disordered" evidence="8">
    <location>
        <begin position="294"/>
        <end position="401"/>
    </location>
</feature>
<dbReference type="Gene3D" id="2.20.28.200">
    <property type="match status" value="1"/>
</dbReference>
<dbReference type="InterPro" id="IPR050134">
    <property type="entry name" value="NAD-dep_sirtuin_deacylases"/>
</dbReference>
<evidence type="ECO:0000256" key="2">
    <source>
        <dbReference type="ARBA" id="ARBA00022679"/>
    </source>
</evidence>
<feature type="domain" description="Deacetylase sirtuin-type" evidence="9">
    <location>
        <begin position="27"/>
        <end position="269"/>
    </location>
</feature>
<keyword evidence="3 7" id="KW-0479">Metal-binding</keyword>
<feature type="compositionally biased region" description="Basic and acidic residues" evidence="8">
    <location>
        <begin position="367"/>
        <end position="385"/>
    </location>
</feature>
<reference evidence="10" key="1">
    <citation type="submission" date="2023-10" db="EMBL/GenBank/DDBJ databases">
        <title>Genome assembly of Pristionchus species.</title>
        <authorList>
            <person name="Yoshida K."/>
            <person name="Sommer R.J."/>
        </authorList>
    </citation>
    <scope>NUCLEOTIDE SEQUENCE</scope>
    <source>
        <strain evidence="10">RS5133</strain>
    </source>
</reference>
<dbReference type="EMBL" id="BTSY01000003">
    <property type="protein sequence ID" value="GMT18814.1"/>
    <property type="molecule type" value="Genomic_DNA"/>
</dbReference>
<dbReference type="Proteomes" id="UP001432322">
    <property type="component" value="Unassembled WGS sequence"/>
</dbReference>
<gene>
    <name evidence="10" type="ORF">PFISCL1PPCAC_10111</name>
</gene>
<keyword evidence="11" id="KW-1185">Reference proteome</keyword>
<comment type="similarity">
    <text evidence="6">Belongs to the sirtuin family. Class IV subfamily.</text>
</comment>